<feature type="compositionally biased region" description="Polar residues" evidence="14">
    <location>
        <begin position="224"/>
        <end position="234"/>
    </location>
</feature>
<dbReference type="PANTHER" id="PTHR14732:SF0">
    <property type="entry name" value="RNA POLYMERASE II SUBUNIT B1 CTD PHOSPHATASE RPAP2-RELATED"/>
    <property type="match status" value="1"/>
</dbReference>
<feature type="compositionally biased region" description="Basic residues" evidence="14">
    <location>
        <begin position="8"/>
        <end position="21"/>
    </location>
</feature>
<feature type="region of interest" description="Disordered" evidence="14">
    <location>
        <begin position="193"/>
        <end position="286"/>
    </location>
</feature>
<dbReference type="GO" id="GO:0043175">
    <property type="term" value="F:RNA polymerase core enzyme binding"/>
    <property type="evidence" value="ECO:0007669"/>
    <property type="project" value="UniProtKB-UniRule"/>
</dbReference>
<evidence type="ECO:0000256" key="9">
    <source>
        <dbReference type="ARBA" id="ARBA00045547"/>
    </source>
</evidence>
<evidence type="ECO:0000313" key="16">
    <source>
        <dbReference type="Ensembl" id="ENSSAUP00010053535.1"/>
    </source>
</evidence>
<protein>
    <recommendedName>
        <fullName evidence="13">RNA polymerase II subunit B1 CTD phosphatase RPAP2 homolog</fullName>
        <ecNumber evidence="13">3.1.3.16</ecNumber>
    </recommendedName>
</protein>
<dbReference type="InterPro" id="IPR039693">
    <property type="entry name" value="Rtr1/RPAP2"/>
</dbReference>
<dbReference type="InParanoid" id="A0A671XR74"/>
<keyword evidence="6 13" id="KW-0862">Zinc</keyword>
<evidence type="ECO:0000256" key="5">
    <source>
        <dbReference type="ARBA" id="ARBA00022801"/>
    </source>
</evidence>
<keyword evidence="4 13" id="KW-0863">Zinc-finger</keyword>
<dbReference type="GeneTree" id="ENSGT00390000017965"/>
<dbReference type="Proteomes" id="UP000472265">
    <property type="component" value="Chromosome 21"/>
</dbReference>
<comment type="subcellular location">
    <subcellularLocation>
        <location evidence="1 13">Nucleus</location>
    </subcellularLocation>
</comment>
<evidence type="ECO:0000256" key="12">
    <source>
        <dbReference type="PROSITE-ProRule" id="PRU00812"/>
    </source>
</evidence>
<organism evidence="16 17">
    <name type="scientific">Sparus aurata</name>
    <name type="common">Gilthead sea bream</name>
    <dbReference type="NCBI Taxonomy" id="8175"/>
    <lineage>
        <taxon>Eukaryota</taxon>
        <taxon>Metazoa</taxon>
        <taxon>Chordata</taxon>
        <taxon>Craniata</taxon>
        <taxon>Vertebrata</taxon>
        <taxon>Euteleostomi</taxon>
        <taxon>Actinopterygii</taxon>
        <taxon>Neopterygii</taxon>
        <taxon>Teleostei</taxon>
        <taxon>Neoteleostei</taxon>
        <taxon>Acanthomorphata</taxon>
        <taxon>Eupercaria</taxon>
        <taxon>Spariformes</taxon>
        <taxon>Sparidae</taxon>
        <taxon>Sparus</taxon>
    </lineage>
</organism>
<reference evidence="16" key="1">
    <citation type="submission" date="2021-04" db="EMBL/GenBank/DDBJ databases">
        <authorList>
            <consortium name="Wellcome Sanger Institute Data Sharing"/>
        </authorList>
    </citation>
    <scope>NUCLEOTIDE SEQUENCE [LARGE SCALE GENOMIC DNA]</scope>
</reference>
<keyword evidence="7 13" id="KW-0904">Protein phosphatase</keyword>
<dbReference type="Ensembl" id="ENSSAUT00010056259.1">
    <property type="protein sequence ID" value="ENSSAUP00010053535.1"/>
    <property type="gene ID" value="ENSSAUG00010022139.1"/>
</dbReference>
<evidence type="ECO:0000256" key="13">
    <source>
        <dbReference type="RuleBase" id="RU367080"/>
    </source>
</evidence>
<dbReference type="InterPro" id="IPR038534">
    <property type="entry name" value="Rtr1/RPAP2_sf"/>
</dbReference>
<accession>A0A671XR74</accession>
<dbReference type="CTD" id="79871"/>
<dbReference type="GO" id="GO:0008420">
    <property type="term" value="F:RNA polymerase II CTD heptapeptide repeat phosphatase activity"/>
    <property type="evidence" value="ECO:0007669"/>
    <property type="project" value="UniProtKB-UniRule"/>
</dbReference>
<dbReference type="OrthoDB" id="2590500at2759"/>
<gene>
    <name evidence="16" type="primary">RPAP2</name>
    <name evidence="16" type="synonym">rpap2</name>
</gene>
<dbReference type="OMA" id="WCTDETL"/>
<evidence type="ECO:0000256" key="10">
    <source>
        <dbReference type="ARBA" id="ARBA00047761"/>
    </source>
</evidence>
<name>A0A671XR74_SPAAU</name>
<dbReference type="Pfam" id="PF04181">
    <property type="entry name" value="RPAP2_Rtr1"/>
    <property type="match status" value="1"/>
</dbReference>
<feature type="compositionally biased region" description="Basic and acidic residues" evidence="14">
    <location>
        <begin position="239"/>
        <end position="257"/>
    </location>
</feature>
<comment type="catalytic activity">
    <reaction evidence="10 13">
        <text>O-phospho-L-seryl-[protein] + H2O = L-seryl-[protein] + phosphate</text>
        <dbReference type="Rhea" id="RHEA:20629"/>
        <dbReference type="Rhea" id="RHEA-COMP:9863"/>
        <dbReference type="Rhea" id="RHEA-COMP:11604"/>
        <dbReference type="ChEBI" id="CHEBI:15377"/>
        <dbReference type="ChEBI" id="CHEBI:29999"/>
        <dbReference type="ChEBI" id="CHEBI:43474"/>
        <dbReference type="ChEBI" id="CHEBI:83421"/>
        <dbReference type="EC" id="3.1.3.16"/>
    </reaction>
</comment>
<evidence type="ECO:0000256" key="6">
    <source>
        <dbReference type="ARBA" id="ARBA00022833"/>
    </source>
</evidence>
<keyword evidence="5 13" id="KW-0378">Hydrolase</keyword>
<evidence type="ECO:0000256" key="7">
    <source>
        <dbReference type="ARBA" id="ARBA00022912"/>
    </source>
</evidence>
<feature type="region of interest" description="Disordered" evidence="14">
    <location>
        <begin position="362"/>
        <end position="394"/>
    </location>
</feature>
<comment type="catalytic activity">
    <reaction evidence="11 13">
        <text>O-phospho-L-threonyl-[protein] + H2O = L-threonyl-[protein] + phosphate</text>
        <dbReference type="Rhea" id="RHEA:47004"/>
        <dbReference type="Rhea" id="RHEA-COMP:11060"/>
        <dbReference type="Rhea" id="RHEA-COMP:11605"/>
        <dbReference type="ChEBI" id="CHEBI:15377"/>
        <dbReference type="ChEBI" id="CHEBI:30013"/>
        <dbReference type="ChEBI" id="CHEBI:43474"/>
        <dbReference type="ChEBI" id="CHEBI:61977"/>
        <dbReference type="EC" id="3.1.3.16"/>
    </reaction>
</comment>
<comment type="similarity">
    <text evidence="2 12 13">Belongs to the RPAP2 family.</text>
</comment>
<evidence type="ECO:0000259" key="15">
    <source>
        <dbReference type="PROSITE" id="PS51479"/>
    </source>
</evidence>
<dbReference type="AlphaFoldDB" id="A0A671XR74"/>
<reference evidence="16" key="2">
    <citation type="submission" date="2025-08" db="UniProtKB">
        <authorList>
            <consortium name="Ensembl"/>
        </authorList>
    </citation>
    <scope>IDENTIFICATION</scope>
</reference>
<dbReference type="GO" id="GO:0005737">
    <property type="term" value="C:cytoplasm"/>
    <property type="evidence" value="ECO:0007669"/>
    <property type="project" value="TreeGrafter"/>
</dbReference>
<comment type="function">
    <text evidence="9">Protein phosphatase that displays CTD phosphatase activity and regulates transcription of snRNA genes. Recognizes and binds phosphorylated 'Ser-7' of the C-terminal heptapeptide repeat domain (CTD) of the largest RNA polymerase II subunit POLR2A, and mediates dephosphorylation of 'Ser-5' of the CTD, thereby promoting transcription of snRNA genes. Downstream of EIF2AK3/PERK, dephosphorylates ERN1, a sensor for the endoplasmic reticulum unfolded protein response (UPR), to abort failed ER-stress adaptation and trigger apoptosis.</text>
</comment>
<dbReference type="GeneID" id="115572656"/>
<comment type="subunit">
    <text evidence="13">Associates with the RNA polymerase II complex.</text>
</comment>
<feature type="compositionally biased region" description="Polar residues" evidence="14">
    <location>
        <begin position="362"/>
        <end position="387"/>
    </location>
</feature>
<dbReference type="EC" id="3.1.3.16" evidence="13"/>
<evidence type="ECO:0000256" key="3">
    <source>
        <dbReference type="ARBA" id="ARBA00022723"/>
    </source>
</evidence>
<evidence type="ECO:0000256" key="2">
    <source>
        <dbReference type="ARBA" id="ARBA00005676"/>
    </source>
</evidence>
<dbReference type="Gene3D" id="1.25.40.820">
    <property type="match status" value="1"/>
</dbReference>
<dbReference type="RefSeq" id="XP_030258839.1">
    <property type="nucleotide sequence ID" value="XM_030402979.1"/>
</dbReference>
<keyword evidence="17" id="KW-1185">Reference proteome</keyword>
<reference evidence="16" key="3">
    <citation type="submission" date="2025-09" db="UniProtKB">
        <authorList>
            <consortium name="Ensembl"/>
        </authorList>
    </citation>
    <scope>IDENTIFICATION</scope>
</reference>
<evidence type="ECO:0000256" key="11">
    <source>
        <dbReference type="ARBA" id="ARBA00048336"/>
    </source>
</evidence>
<dbReference type="FunCoup" id="A0A671XR74">
    <property type="interactions" value="681"/>
</dbReference>
<feature type="domain" description="RTR1-type" evidence="15">
    <location>
        <begin position="71"/>
        <end position="154"/>
    </location>
</feature>
<dbReference type="GO" id="GO:0008270">
    <property type="term" value="F:zinc ion binding"/>
    <property type="evidence" value="ECO:0007669"/>
    <property type="project" value="UniProtKB-KW"/>
</dbReference>
<evidence type="ECO:0000256" key="14">
    <source>
        <dbReference type="SAM" id="MobiDB-lite"/>
    </source>
</evidence>
<keyword evidence="8 13" id="KW-0539">Nucleus</keyword>
<feature type="region of interest" description="Disordered" evidence="14">
    <location>
        <begin position="464"/>
        <end position="514"/>
    </location>
</feature>
<dbReference type="PROSITE" id="PS51479">
    <property type="entry name" value="ZF_RTR1"/>
    <property type="match status" value="1"/>
</dbReference>
<evidence type="ECO:0000256" key="8">
    <source>
        <dbReference type="ARBA" id="ARBA00023242"/>
    </source>
</evidence>
<dbReference type="GO" id="GO:0005634">
    <property type="term" value="C:nucleus"/>
    <property type="evidence" value="ECO:0007669"/>
    <property type="project" value="UniProtKB-SubCell"/>
</dbReference>
<feature type="compositionally biased region" description="Basic and acidic residues" evidence="14">
    <location>
        <begin position="266"/>
        <end position="286"/>
    </location>
</feature>
<dbReference type="PANTHER" id="PTHR14732">
    <property type="entry name" value="RNA POLYMERASE II SUBUNIT B1 CTD PHOSPHATASE RPAP2-RELATED"/>
    <property type="match status" value="1"/>
</dbReference>
<dbReference type="InterPro" id="IPR007308">
    <property type="entry name" value="Rtr1/RPAP2_dom"/>
</dbReference>
<evidence type="ECO:0000256" key="4">
    <source>
        <dbReference type="ARBA" id="ARBA00022771"/>
    </source>
</evidence>
<feature type="region of interest" description="Disordered" evidence="14">
    <location>
        <begin position="1"/>
        <end position="25"/>
    </location>
</feature>
<feature type="compositionally biased region" description="Acidic residues" evidence="14">
    <location>
        <begin position="476"/>
        <end position="493"/>
    </location>
</feature>
<sequence length="680" mass="76616">MEVEERRRSKGSARAPKKGEKRIKALTAEEEARRRELVKEKLREKLDLEKRAVKVVERLLEDSVTEDFLVDCARLITPANYKDAIEERFIAKLCGYPLCPNKLGKVLTQKYKISTKTNKVYDITERKCFCSNFCYKASKEFELQISHTPLWLRQHESPQEIKLMKKGDGGSFGEEVLLAERPLQEKDIEDPLAAQSEDPHSSQQQSAAANLSHSESSDIEQEQEFVSSVVSQRQGPRVHWGDLPKRTDEDPKGERGKTKTGKTQRSKGDKVEVGGHRNGDAETEGRIREDVNRQESVSCKTGTDAETAKVSLDTDKHEREQVLEKPEEPTVAEATIKLNLCSLSETVPQTAPLPVDSTATQAEALTRRQCQQSNPSTEGKHLPSSTPIHPDQESHNTALTNLNITQVGMSKRGAAGLRDLLKNHTAAGVKPDSIRLNLLECLRRTLKEWSTYVTLTFLYGAGHSLRSPSDDVKEEKEEELDEDDLDDEVTNEDSEGHDGRLQKRASSAAPDYETLRKESQQLELRVKEFYKGTWIVSEEVEGPQGDEVTVQDQSARDPVLPLVDSHSQHLIQKRITVEKLTSCLKNIIGPLRLNMSDVSTDLNNLVRTFRFTNTNIIHKTPEWTLIAVVLLHLLSEISPVVREALETPASVAYLNTLMEELGLQEQDLLNLVRMFKTQTH</sequence>
<proteinExistence type="inferred from homology"/>
<evidence type="ECO:0000313" key="17">
    <source>
        <dbReference type="Proteomes" id="UP000472265"/>
    </source>
</evidence>
<evidence type="ECO:0000256" key="1">
    <source>
        <dbReference type="ARBA" id="ARBA00004123"/>
    </source>
</evidence>
<keyword evidence="3 13" id="KW-0479">Metal-binding</keyword>